<organism evidence="2 3">
    <name type="scientific">Arachnia rubra</name>
    <dbReference type="NCBI Taxonomy" id="1547448"/>
    <lineage>
        <taxon>Bacteria</taxon>
        <taxon>Bacillati</taxon>
        <taxon>Actinomycetota</taxon>
        <taxon>Actinomycetes</taxon>
        <taxon>Propionibacteriales</taxon>
        <taxon>Propionibacteriaceae</taxon>
        <taxon>Arachnia</taxon>
    </lineage>
</organism>
<dbReference type="Proteomes" id="UP000678513">
    <property type="component" value="Chromosome"/>
</dbReference>
<feature type="transmembrane region" description="Helical" evidence="1">
    <location>
        <begin position="100"/>
        <end position="121"/>
    </location>
</feature>
<keyword evidence="3" id="KW-1185">Reference proteome</keyword>
<protein>
    <recommendedName>
        <fullName evidence="4">Yip1 domain-containing protein</fullName>
    </recommendedName>
</protein>
<dbReference type="RefSeq" id="WP_212322562.1">
    <property type="nucleotide sequence ID" value="NZ_AP024463.1"/>
</dbReference>
<evidence type="ECO:0000313" key="2">
    <source>
        <dbReference type="EMBL" id="QUC07750.1"/>
    </source>
</evidence>
<reference evidence="2 3" key="1">
    <citation type="submission" date="2021-03" db="EMBL/GenBank/DDBJ databases">
        <title>Human Oral Microbial Genomes.</title>
        <authorList>
            <person name="Johnston C.D."/>
            <person name="Chen T."/>
            <person name="Dewhirst F.E."/>
        </authorList>
    </citation>
    <scope>NUCLEOTIDE SEQUENCE [LARGE SCALE GENOMIC DNA]</scope>
    <source>
        <strain evidence="2 3">DSMZ 100122</strain>
    </source>
</reference>
<keyword evidence="1" id="KW-0472">Membrane</keyword>
<keyword evidence="1" id="KW-0812">Transmembrane</keyword>
<evidence type="ECO:0008006" key="4">
    <source>
        <dbReference type="Google" id="ProtNLM"/>
    </source>
</evidence>
<dbReference type="EMBL" id="CP072384">
    <property type="protein sequence ID" value="QUC07750.1"/>
    <property type="molecule type" value="Genomic_DNA"/>
</dbReference>
<evidence type="ECO:0000313" key="3">
    <source>
        <dbReference type="Proteomes" id="UP000678513"/>
    </source>
</evidence>
<accession>A0ABX7Y3J8</accession>
<feature type="transmembrane region" description="Helical" evidence="1">
    <location>
        <begin position="64"/>
        <end position="88"/>
    </location>
</feature>
<gene>
    <name evidence="2" type="ORF">J5A65_12620</name>
</gene>
<feature type="transmembrane region" description="Helical" evidence="1">
    <location>
        <begin position="37"/>
        <end position="57"/>
    </location>
</feature>
<keyword evidence="1" id="KW-1133">Transmembrane helix</keyword>
<name>A0ABX7Y3J8_9ACTN</name>
<feature type="transmembrane region" description="Helical" evidence="1">
    <location>
        <begin position="128"/>
        <end position="147"/>
    </location>
</feature>
<proteinExistence type="predicted"/>
<sequence length="224" mass="24105">MGFVDFFGWLMTIWDVASLRVIEDPSLGLPDLLTSGLIALVAGISTLLGHCAILFINRVRGLRFVAVLIVGGLFLTLLYTIQALILWVVAGPITQHRLHLAELVSVTLSSTAPLAYGFLVFIPYLGGLIGRILQGWSAVCLWLLVMAAMDTTWWQALIATGLAWVIMQLASRLLGRPAGLLAGKVWTLVTGHPTMLDPKDVLAGTPFVPVGRAAAVSTEPRPAR</sequence>
<evidence type="ECO:0000256" key="1">
    <source>
        <dbReference type="SAM" id="Phobius"/>
    </source>
</evidence>